<name>A0A3D8Y6Q8_9BACT</name>
<dbReference type="SUPFAM" id="SSF52833">
    <property type="entry name" value="Thioredoxin-like"/>
    <property type="match status" value="1"/>
</dbReference>
<evidence type="ECO:0000256" key="3">
    <source>
        <dbReference type="ARBA" id="ARBA00023157"/>
    </source>
</evidence>
<dbReference type="OrthoDB" id="6399635at2"/>
<evidence type="ECO:0000256" key="1">
    <source>
        <dbReference type="ARBA" id="ARBA00004196"/>
    </source>
</evidence>
<dbReference type="PANTHER" id="PTHR42852:SF6">
    <property type="entry name" value="THIOL:DISULFIDE INTERCHANGE PROTEIN DSBE"/>
    <property type="match status" value="1"/>
</dbReference>
<keyword evidence="5" id="KW-0732">Signal</keyword>
<dbReference type="Gene3D" id="3.40.30.10">
    <property type="entry name" value="Glutaredoxin"/>
    <property type="match status" value="1"/>
</dbReference>
<evidence type="ECO:0000256" key="4">
    <source>
        <dbReference type="ARBA" id="ARBA00023284"/>
    </source>
</evidence>
<comment type="subcellular location">
    <subcellularLocation>
        <location evidence="1">Cell envelope</location>
    </subcellularLocation>
</comment>
<proteinExistence type="predicted"/>
<keyword evidence="4" id="KW-0676">Redox-active center</keyword>
<dbReference type="PANTHER" id="PTHR42852">
    <property type="entry name" value="THIOL:DISULFIDE INTERCHANGE PROTEIN DSBE"/>
    <property type="match status" value="1"/>
</dbReference>
<reference evidence="7 8" key="1">
    <citation type="submission" date="2018-07" db="EMBL/GenBank/DDBJ databases">
        <title>Dyadobacter roseus sp. nov., isolated from rose rhizosphere soil.</title>
        <authorList>
            <person name="Chen L."/>
        </authorList>
    </citation>
    <scope>NUCLEOTIDE SEQUENCE [LARGE SCALE GENOMIC DNA]</scope>
    <source>
        <strain evidence="7 8">RS19</strain>
    </source>
</reference>
<feature type="chain" id="PRO_5017595070" evidence="5">
    <location>
        <begin position="21"/>
        <end position="468"/>
    </location>
</feature>
<dbReference type="RefSeq" id="WP_115832886.1">
    <property type="nucleotide sequence ID" value="NZ_QNUL01000020.1"/>
</dbReference>
<dbReference type="Pfam" id="PF14289">
    <property type="entry name" value="DUF4369"/>
    <property type="match status" value="1"/>
</dbReference>
<evidence type="ECO:0000313" key="8">
    <source>
        <dbReference type="Proteomes" id="UP000256373"/>
    </source>
</evidence>
<keyword evidence="2" id="KW-0201">Cytochrome c-type biogenesis</keyword>
<evidence type="ECO:0000256" key="2">
    <source>
        <dbReference type="ARBA" id="ARBA00022748"/>
    </source>
</evidence>
<dbReference type="InterPro" id="IPR033395">
    <property type="entry name" value="DUF5106"/>
</dbReference>
<dbReference type="InterPro" id="IPR025380">
    <property type="entry name" value="DUF4369"/>
</dbReference>
<dbReference type="AlphaFoldDB" id="A0A3D8Y6Q8"/>
<evidence type="ECO:0000256" key="5">
    <source>
        <dbReference type="SAM" id="SignalP"/>
    </source>
</evidence>
<dbReference type="GO" id="GO:0030313">
    <property type="term" value="C:cell envelope"/>
    <property type="evidence" value="ECO:0007669"/>
    <property type="project" value="UniProtKB-SubCell"/>
</dbReference>
<feature type="signal peptide" evidence="5">
    <location>
        <begin position="1"/>
        <end position="20"/>
    </location>
</feature>
<evidence type="ECO:0000313" key="7">
    <source>
        <dbReference type="EMBL" id="REA58552.1"/>
    </source>
</evidence>
<feature type="domain" description="Thioredoxin" evidence="6">
    <location>
        <begin position="324"/>
        <end position="462"/>
    </location>
</feature>
<evidence type="ECO:0000259" key="6">
    <source>
        <dbReference type="PROSITE" id="PS51352"/>
    </source>
</evidence>
<dbReference type="InterPro" id="IPR050553">
    <property type="entry name" value="Thioredoxin_ResA/DsbE_sf"/>
</dbReference>
<gene>
    <name evidence="7" type="ORF">DSL64_20620</name>
</gene>
<dbReference type="Proteomes" id="UP000256373">
    <property type="component" value="Unassembled WGS sequence"/>
</dbReference>
<dbReference type="Pfam" id="PF17127">
    <property type="entry name" value="DUF5106"/>
    <property type="match status" value="1"/>
</dbReference>
<dbReference type="InterPro" id="IPR013740">
    <property type="entry name" value="Redoxin"/>
</dbReference>
<dbReference type="GO" id="GO:0017004">
    <property type="term" value="P:cytochrome complex assembly"/>
    <property type="evidence" value="ECO:0007669"/>
    <property type="project" value="UniProtKB-KW"/>
</dbReference>
<dbReference type="PROSITE" id="PS51352">
    <property type="entry name" value="THIOREDOXIN_2"/>
    <property type="match status" value="1"/>
</dbReference>
<accession>A0A3D8Y6Q8</accession>
<dbReference type="InterPro" id="IPR013766">
    <property type="entry name" value="Thioredoxin_domain"/>
</dbReference>
<dbReference type="Pfam" id="PF08534">
    <property type="entry name" value="Redoxin"/>
    <property type="match status" value="1"/>
</dbReference>
<dbReference type="CDD" id="cd02966">
    <property type="entry name" value="TlpA_like_family"/>
    <property type="match status" value="1"/>
</dbReference>
<dbReference type="EMBL" id="QNUL01000020">
    <property type="protein sequence ID" value="REA58552.1"/>
    <property type="molecule type" value="Genomic_DNA"/>
</dbReference>
<keyword evidence="8" id="KW-1185">Reference proteome</keyword>
<protein>
    <submittedName>
        <fullName evidence="7">DUF5106 domain-containing protein</fullName>
    </submittedName>
</protein>
<organism evidence="7 8">
    <name type="scientific">Dyadobacter luteus</name>
    <dbReference type="NCBI Taxonomy" id="2259619"/>
    <lineage>
        <taxon>Bacteria</taxon>
        <taxon>Pseudomonadati</taxon>
        <taxon>Bacteroidota</taxon>
        <taxon>Cytophagia</taxon>
        <taxon>Cytophagales</taxon>
        <taxon>Spirosomataceae</taxon>
        <taxon>Dyadobacter</taxon>
    </lineage>
</organism>
<dbReference type="InterPro" id="IPR036249">
    <property type="entry name" value="Thioredoxin-like_sf"/>
</dbReference>
<sequence>MKYFSRISVLSLCLLLTVFAQSFGQGYEIEARIKGIKDSSLILMHYSRSNTQFVPRDTAKADSEGKVVFNGKKELPGGLYIILFPGNKNWVELVYSGEERKIVLNTDTTDVIGNMKVSDSKENELFYTYQQELKKRAKEMEEVRKAGGADAQQKLMASQNDFKAFRDKLLKDNTKSFTTKLLRMSSDPEIPAAPKLANGKSDSVWVFNYYKAHYWDDYDFADPRILNTPFLEPRLDRYFKNLVVQVSDSLIKDADKLIAKTIPGSDIRSFVVFHITNQYENPKTVGTEAVWVHMAEKYYLSGQMGTSEDVKKRIAEKVTTLKPLLVNKTFPALTLTDQTGKKVSPQTMPAEYTVLFFYAPTCGHCKEASPKVKSFYEKNKDKGIKVMAISIEHDVKEWKSFIETYHLDGLVNAYDPLKQIDFNRKFDVVTTPTVYILDKNKKIIARKMPVEQLEDFMNYYQNKVGKKI</sequence>
<comment type="caution">
    <text evidence="7">The sequence shown here is derived from an EMBL/GenBank/DDBJ whole genome shotgun (WGS) entry which is preliminary data.</text>
</comment>
<dbReference type="GO" id="GO:0016491">
    <property type="term" value="F:oxidoreductase activity"/>
    <property type="evidence" value="ECO:0007669"/>
    <property type="project" value="InterPro"/>
</dbReference>
<keyword evidence="3" id="KW-1015">Disulfide bond</keyword>